<dbReference type="EMBL" id="BFAD01000009">
    <property type="protein sequence ID" value="GBE86435.1"/>
    <property type="molecule type" value="Genomic_DNA"/>
</dbReference>
<gene>
    <name evidence="3" type="ORF">SCP_0903140</name>
</gene>
<evidence type="ECO:0000313" key="4">
    <source>
        <dbReference type="Proteomes" id="UP000287166"/>
    </source>
</evidence>
<dbReference type="RefSeq" id="XP_027617348.1">
    <property type="nucleotide sequence ID" value="XM_027761547.1"/>
</dbReference>
<reference evidence="3 4" key="1">
    <citation type="journal article" date="2018" name="Sci. Rep.">
        <title>Genome sequence of the cauliflower mushroom Sparassis crispa (Hanabiratake) and its association with beneficial usage.</title>
        <authorList>
            <person name="Kiyama R."/>
            <person name="Furutani Y."/>
            <person name="Kawaguchi K."/>
            <person name="Nakanishi T."/>
        </authorList>
    </citation>
    <scope>NUCLEOTIDE SEQUENCE [LARGE SCALE GENOMIC DNA]</scope>
</reference>
<dbReference type="Pfam" id="PF24764">
    <property type="entry name" value="rva_4"/>
    <property type="match status" value="1"/>
</dbReference>
<evidence type="ECO:0000259" key="2">
    <source>
        <dbReference type="Pfam" id="PF24764"/>
    </source>
</evidence>
<dbReference type="OrthoDB" id="2793715at2759"/>
<dbReference type="InterPro" id="IPR058913">
    <property type="entry name" value="Integrase_dom_put"/>
</dbReference>
<sequence length="534" mass="60125">MSQQLDNLRAAYHVLKERVNRALRTQLGDVGHLGEQRDQVLSFVAAAEAHQLAFPLVEFATLRRSAGAMLEALDLACHRSSDPLQEDPLVVAHRYHTGKRGRPRVEIDRLFLEQALALRGNSAIALVTGCSARTVRRRALEHNLVLPGAPVYTDRIAANGTISRTYRSSTAPTSQLTDDELDTFIAAVLDVFPDFGRRMLDGRLKASGHNVPRLRIAGSYIRVHGAPGMFGNRTIHRKVYKVAGANSLWHHDGQHGLIRFKIVIHCFIDGKSRLITGIRASNNNRSNTVLDLFLDSLHVHGTPSRVRGDHGTENVLVAEWMEVNKGSGRGSYIWGSVHNTRIERLWYDVTHGFGQKWKNFFLDLEVNHGFNRRLAAHIWLLHYLFLDAINDDAQEWAHAWNSHRLQIRGERSRSPRDIFLFSMVQDGPRGLSRVRNAVNEVVDDPSLTHKIGRMIIPSASVPRLYLMSLAIPQIVHSLRCKSLLLMLALPLLLTYTLATWLCAVLSGRMPSSFVRSCGHLEHRLLTTFHIFTGF</sequence>
<protein>
    <recommendedName>
        <fullName evidence="2">Integrase core domain-containing protein</fullName>
    </recommendedName>
</protein>
<keyword evidence="1" id="KW-0812">Transmembrane</keyword>
<accession>A0A401GW43</accession>
<dbReference type="GeneID" id="38783352"/>
<feature type="transmembrane region" description="Helical" evidence="1">
    <location>
        <begin position="483"/>
        <end position="505"/>
    </location>
</feature>
<name>A0A401GW43_9APHY</name>
<dbReference type="SUPFAM" id="SSF53098">
    <property type="entry name" value="Ribonuclease H-like"/>
    <property type="match status" value="1"/>
</dbReference>
<evidence type="ECO:0000313" key="3">
    <source>
        <dbReference type="EMBL" id="GBE86435.1"/>
    </source>
</evidence>
<dbReference type="Proteomes" id="UP000287166">
    <property type="component" value="Unassembled WGS sequence"/>
</dbReference>
<keyword evidence="4" id="KW-1185">Reference proteome</keyword>
<dbReference type="AlphaFoldDB" id="A0A401GW43"/>
<organism evidence="3 4">
    <name type="scientific">Sparassis crispa</name>
    <dbReference type="NCBI Taxonomy" id="139825"/>
    <lineage>
        <taxon>Eukaryota</taxon>
        <taxon>Fungi</taxon>
        <taxon>Dikarya</taxon>
        <taxon>Basidiomycota</taxon>
        <taxon>Agaricomycotina</taxon>
        <taxon>Agaricomycetes</taxon>
        <taxon>Polyporales</taxon>
        <taxon>Sparassidaceae</taxon>
        <taxon>Sparassis</taxon>
    </lineage>
</organism>
<dbReference type="InterPro" id="IPR012337">
    <property type="entry name" value="RNaseH-like_sf"/>
</dbReference>
<dbReference type="STRING" id="139825.A0A401GW43"/>
<keyword evidence="1" id="KW-1133">Transmembrane helix</keyword>
<keyword evidence="1" id="KW-0472">Membrane</keyword>
<feature type="domain" description="Integrase core" evidence="2">
    <location>
        <begin position="239"/>
        <end position="425"/>
    </location>
</feature>
<dbReference type="PANTHER" id="PTHR46791:SF5">
    <property type="entry name" value="CLR5 DOMAIN-CONTAINING PROTEIN-RELATED"/>
    <property type="match status" value="1"/>
</dbReference>
<dbReference type="InParanoid" id="A0A401GW43"/>
<proteinExistence type="predicted"/>
<dbReference type="PANTHER" id="PTHR46791">
    <property type="entry name" value="EXPRESSED PROTEIN"/>
    <property type="match status" value="1"/>
</dbReference>
<evidence type="ECO:0000256" key="1">
    <source>
        <dbReference type="SAM" id="Phobius"/>
    </source>
</evidence>
<comment type="caution">
    <text evidence="3">The sequence shown here is derived from an EMBL/GenBank/DDBJ whole genome shotgun (WGS) entry which is preliminary data.</text>
</comment>